<dbReference type="EMBL" id="CP042344">
    <property type="protein sequence ID" value="QEA13554.1"/>
    <property type="molecule type" value="Genomic_DNA"/>
</dbReference>
<dbReference type="InterPro" id="IPR036873">
    <property type="entry name" value="Rhodanese-like_dom_sf"/>
</dbReference>
<dbReference type="Gene3D" id="3.40.250.10">
    <property type="entry name" value="Rhodanese-like domain"/>
    <property type="match status" value="1"/>
</dbReference>
<name>A0A5B8RXT7_9BURK</name>
<feature type="domain" description="Rhodanese" evidence="1">
    <location>
        <begin position="18"/>
        <end position="110"/>
    </location>
</feature>
<protein>
    <submittedName>
        <fullName evidence="2">Sulfurtransferase</fullName>
    </submittedName>
</protein>
<dbReference type="PANTHER" id="PTHR43031">
    <property type="entry name" value="FAD-DEPENDENT OXIDOREDUCTASE"/>
    <property type="match status" value="1"/>
</dbReference>
<dbReference type="InterPro" id="IPR001763">
    <property type="entry name" value="Rhodanese-like_dom"/>
</dbReference>
<evidence type="ECO:0000259" key="1">
    <source>
        <dbReference type="PROSITE" id="PS50206"/>
    </source>
</evidence>
<gene>
    <name evidence="2" type="ORF">FOZ74_11210</name>
</gene>
<dbReference type="SMART" id="SM00450">
    <property type="entry name" value="RHOD"/>
    <property type="match status" value="1"/>
</dbReference>
<dbReference type="OrthoDB" id="9811849at2"/>
<proteinExistence type="predicted"/>
<dbReference type="SUPFAM" id="SSF52821">
    <property type="entry name" value="Rhodanese/Cell cycle control phosphatase"/>
    <property type="match status" value="1"/>
</dbReference>
<evidence type="ECO:0000313" key="3">
    <source>
        <dbReference type="Proteomes" id="UP000321199"/>
    </source>
</evidence>
<dbReference type="PROSITE" id="PS50206">
    <property type="entry name" value="RHODANESE_3"/>
    <property type="match status" value="1"/>
</dbReference>
<evidence type="ECO:0000313" key="2">
    <source>
        <dbReference type="EMBL" id="QEA13554.1"/>
    </source>
</evidence>
<keyword evidence="2" id="KW-0808">Transferase</keyword>
<dbReference type="PANTHER" id="PTHR43031:SF17">
    <property type="entry name" value="SULFURTRANSFERASE YTWF-RELATED"/>
    <property type="match status" value="1"/>
</dbReference>
<dbReference type="AlphaFoldDB" id="A0A5B8RXT7"/>
<dbReference type="Proteomes" id="UP000321199">
    <property type="component" value="Chromosome"/>
</dbReference>
<sequence length="112" mass="12495">MVPQVRPRDLEAWLAARSERGPLLLDVREPWELKLAHVAPRGLECISIPMATLPARLEELDKTRPLACLCHLGGRSMQVALYLQQQGFEDVANVAGGIHAWSLELDPDIPCY</sequence>
<dbReference type="Pfam" id="PF00581">
    <property type="entry name" value="Rhodanese"/>
    <property type="match status" value="1"/>
</dbReference>
<dbReference type="KEGG" id="cof:FOZ74_11210"/>
<keyword evidence="3" id="KW-1185">Reference proteome</keyword>
<accession>A0A5B8RXT7</accession>
<organism evidence="2 3">
    <name type="scientific">Comamonas flocculans</name>
    <dbReference type="NCBI Taxonomy" id="2597701"/>
    <lineage>
        <taxon>Bacteria</taxon>
        <taxon>Pseudomonadati</taxon>
        <taxon>Pseudomonadota</taxon>
        <taxon>Betaproteobacteria</taxon>
        <taxon>Burkholderiales</taxon>
        <taxon>Comamonadaceae</taxon>
        <taxon>Comamonas</taxon>
    </lineage>
</organism>
<dbReference type="RefSeq" id="WP_146913144.1">
    <property type="nucleotide sequence ID" value="NZ_CP042344.1"/>
</dbReference>
<dbReference type="GO" id="GO:0016740">
    <property type="term" value="F:transferase activity"/>
    <property type="evidence" value="ECO:0007669"/>
    <property type="project" value="UniProtKB-KW"/>
</dbReference>
<dbReference type="InterPro" id="IPR050229">
    <property type="entry name" value="GlpE_sulfurtransferase"/>
</dbReference>
<reference evidence="2 3" key="1">
    <citation type="submission" date="2019-07" db="EMBL/GenBank/DDBJ databases">
        <title>Complete genome sequence of Comamonas sp. NLF 7-7 isolated from livestock.</title>
        <authorList>
            <person name="Kim D.H."/>
            <person name="Kim J.G."/>
        </authorList>
    </citation>
    <scope>NUCLEOTIDE SEQUENCE [LARGE SCALE GENOMIC DNA]</scope>
    <source>
        <strain evidence="2 3">NLF 7-7</strain>
    </source>
</reference>